<protein>
    <submittedName>
        <fullName evidence="2">Mug G:T/U mismatch-specific DNA glycosylase</fullName>
    </submittedName>
</protein>
<dbReference type="EMBL" id="FAVB01000005">
    <property type="protein sequence ID" value="CUU88601.1"/>
    <property type="molecule type" value="Genomic_DNA"/>
</dbReference>
<dbReference type="NCBIfam" id="TIGR04274">
    <property type="entry name" value="hypoxanDNAglyco"/>
    <property type="match status" value="1"/>
</dbReference>
<dbReference type="InterPro" id="IPR036895">
    <property type="entry name" value="Uracil-DNA_glycosylase-like_sf"/>
</dbReference>
<dbReference type="Proteomes" id="UP000052237">
    <property type="component" value="Unassembled WGS sequence"/>
</dbReference>
<proteinExistence type="predicted"/>
<evidence type="ECO:0000313" key="3">
    <source>
        <dbReference type="Proteomes" id="UP000052237"/>
    </source>
</evidence>
<sequence length="157" mass="18361">MQIHPFKPIFNKSSKILILGSFPSVRSRLDGFYYAHKQNRFWKVLSLLFDEPKLNNVKEKVDFLLRHRVALYDAAFSCDVKGSSDSSMKNIFPTNLNRIFENAKIEQVFANGVRAYIICKKFHKFEPVKLPSTSPANAKYKLEDLLEEWKIILKYLE</sequence>
<dbReference type="CDD" id="cd10032">
    <property type="entry name" value="UDG-F6_HDG"/>
    <property type="match status" value="1"/>
</dbReference>
<accession>A0A0S4SS83</accession>
<dbReference type="InterPro" id="IPR005122">
    <property type="entry name" value="Uracil-DNA_glycosylase-like"/>
</dbReference>
<organism evidence="2 3">
    <name type="scientific">Campylobacter hyointestinalis subsp. hyointestinalis</name>
    <dbReference type="NCBI Taxonomy" id="91352"/>
    <lineage>
        <taxon>Bacteria</taxon>
        <taxon>Pseudomonadati</taxon>
        <taxon>Campylobacterota</taxon>
        <taxon>Epsilonproteobacteria</taxon>
        <taxon>Campylobacterales</taxon>
        <taxon>Campylobacteraceae</taxon>
        <taxon>Campylobacter</taxon>
    </lineage>
</organism>
<feature type="domain" description="Uracil-DNA glycosylase-like" evidence="1">
    <location>
        <begin position="7"/>
        <end position="153"/>
    </location>
</feature>
<gene>
    <name evidence="2" type="ORF">ERS686654_01902</name>
</gene>
<dbReference type="RefSeq" id="WP_059435416.1">
    <property type="nucleotide sequence ID" value="NZ_FAVB01000005.1"/>
</dbReference>
<keyword evidence="3" id="KW-1185">Reference proteome</keyword>
<dbReference type="SUPFAM" id="SSF52141">
    <property type="entry name" value="Uracil-DNA glycosylase-like"/>
    <property type="match status" value="1"/>
</dbReference>
<evidence type="ECO:0000259" key="1">
    <source>
        <dbReference type="SMART" id="SM00986"/>
    </source>
</evidence>
<dbReference type="InterPro" id="IPR026353">
    <property type="entry name" value="Hypoxan-DNA_Glyclase"/>
</dbReference>
<dbReference type="Pfam" id="PF03167">
    <property type="entry name" value="UDG"/>
    <property type="match status" value="1"/>
</dbReference>
<dbReference type="AlphaFoldDB" id="A0A0S4SS83"/>
<name>A0A0S4SS83_CAMHY</name>
<dbReference type="Gene3D" id="3.40.470.10">
    <property type="entry name" value="Uracil-DNA glycosylase-like domain"/>
    <property type="match status" value="1"/>
</dbReference>
<comment type="caution">
    <text evidence="2">The sequence shown here is derived from an EMBL/GenBank/DDBJ whole genome shotgun (WGS) entry which is preliminary data.</text>
</comment>
<evidence type="ECO:0000313" key="2">
    <source>
        <dbReference type="EMBL" id="CUU88601.1"/>
    </source>
</evidence>
<reference evidence="2 3" key="1">
    <citation type="submission" date="2015-11" db="EMBL/GenBank/DDBJ databases">
        <authorList>
            <consortium name="Pathogen Informatics"/>
        </authorList>
    </citation>
    <scope>NUCLEOTIDE SEQUENCE [LARGE SCALE GENOMIC DNA]</scope>
    <source>
        <strain evidence="2 3">006A-0059</strain>
    </source>
</reference>
<dbReference type="SMART" id="SM00986">
    <property type="entry name" value="UDG"/>
    <property type="match status" value="1"/>
</dbReference>
<dbReference type="SMART" id="SM00987">
    <property type="entry name" value="UreE_C"/>
    <property type="match status" value="1"/>
</dbReference>